<evidence type="ECO:0000256" key="1">
    <source>
        <dbReference type="ARBA" id="ARBA00006611"/>
    </source>
</evidence>
<sequence>MATEAELVVELRGLVAGQMAAHAGTGPMPIAERRRLAERYTADVLDAHAQQAVARGDAPLSAQAEARVSRAIVDRIAGAGGLESLLGDKDVENIEANGCNNVFVHRTDGSYERVSPIAESDDELVELIRAFASEAAIGDDEKGTGQERTFDRNNPVLDLRLRDGSRLCAVMSVSARPSLSIRRATMIEANLNDLVGRGMLSAGMAEVIQAAMRAHLNTIFAGGTNTGKTTFARAAARAIPVTERLITIEDAYELELYDPDVHPNVLAFQSRRANLEGVGAVSMSALVRTALRMRPDRVVVGEARGDEVIDLLKAMSQGNDGSFATVHASSSGQAFTRLMMYAVQAPERLTFEASAMLIAESVHLVVHLDWTPDRKRVVSSVREVVGFDGRDVASNEVWRPGPDRRAVPNTPLRAETLDRLEAAGLRAATIERIGW</sequence>
<protein>
    <submittedName>
        <fullName evidence="3">Protein kinase</fullName>
    </submittedName>
</protein>
<keyword evidence="4" id="KW-1185">Reference proteome</keyword>
<dbReference type="CDD" id="cd01130">
    <property type="entry name" value="VirB11-like_ATPase"/>
    <property type="match status" value="1"/>
</dbReference>
<evidence type="ECO:0000259" key="2">
    <source>
        <dbReference type="Pfam" id="PF00437"/>
    </source>
</evidence>
<dbReference type="Pfam" id="PF00437">
    <property type="entry name" value="T2SSE"/>
    <property type="match status" value="1"/>
</dbReference>
<comment type="similarity">
    <text evidence="1">Belongs to the GSP E family.</text>
</comment>
<dbReference type="SUPFAM" id="SSF52540">
    <property type="entry name" value="P-loop containing nucleoside triphosphate hydrolases"/>
    <property type="match status" value="1"/>
</dbReference>
<dbReference type="InterPro" id="IPR050921">
    <property type="entry name" value="T4SS_GSP_E_ATPase"/>
</dbReference>
<dbReference type="GO" id="GO:0016301">
    <property type="term" value="F:kinase activity"/>
    <property type="evidence" value="ECO:0007669"/>
    <property type="project" value="UniProtKB-KW"/>
</dbReference>
<evidence type="ECO:0000313" key="4">
    <source>
        <dbReference type="Proteomes" id="UP000621500"/>
    </source>
</evidence>
<keyword evidence="3" id="KW-0418">Kinase</keyword>
<evidence type="ECO:0000313" key="3">
    <source>
        <dbReference type="EMBL" id="GIG94613.1"/>
    </source>
</evidence>
<gene>
    <name evidence="3" type="ORF">Pma05_11860</name>
</gene>
<name>A0ABQ4EIP7_9ACTN</name>
<dbReference type="Gene3D" id="3.40.50.300">
    <property type="entry name" value="P-loop containing nucleotide triphosphate hydrolases"/>
    <property type="match status" value="1"/>
</dbReference>
<proteinExistence type="inferred from homology"/>
<dbReference type="Gene3D" id="3.30.450.380">
    <property type="match status" value="1"/>
</dbReference>
<organism evidence="3 4">
    <name type="scientific">Plantactinospora mayteni</name>
    <dbReference type="NCBI Taxonomy" id="566021"/>
    <lineage>
        <taxon>Bacteria</taxon>
        <taxon>Bacillati</taxon>
        <taxon>Actinomycetota</taxon>
        <taxon>Actinomycetes</taxon>
        <taxon>Micromonosporales</taxon>
        <taxon>Micromonosporaceae</taxon>
        <taxon>Plantactinospora</taxon>
    </lineage>
</organism>
<dbReference type="EMBL" id="BONX01000007">
    <property type="protein sequence ID" value="GIG94613.1"/>
    <property type="molecule type" value="Genomic_DNA"/>
</dbReference>
<dbReference type="PANTHER" id="PTHR30486">
    <property type="entry name" value="TWITCHING MOTILITY PROTEIN PILT"/>
    <property type="match status" value="1"/>
</dbReference>
<accession>A0ABQ4EIP7</accession>
<dbReference type="InterPro" id="IPR027417">
    <property type="entry name" value="P-loop_NTPase"/>
</dbReference>
<dbReference type="PANTHER" id="PTHR30486:SF6">
    <property type="entry name" value="TYPE IV PILUS RETRACTATION ATPASE PILT"/>
    <property type="match status" value="1"/>
</dbReference>
<feature type="domain" description="Bacterial type II secretion system protein E" evidence="2">
    <location>
        <begin position="83"/>
        <end position="366"/>
    </location>
</feature>
<dbReference type="Proteomes" id="UP000621500">
    <property type="component" value="Unassembled WGS sequence"/>
</dbReference>
<reference evidence="3 4" key="1">
    <citation type="submission" date="2021-01" db="EMBL/GenBank/DDBJ databases">
        <title>Whole genome shotgun sequence of Plantactinospora mayteni NBRC 109088.</title>
        <authorList>
            <person name="Komaki H."/>
            <person name="Tamura T."/>
        </authorList>
    </citation>
    <scope>NUCLEOTIDE SEQUENCE [LARGE SCALE GENOMIC DNA]</scope>
    <source>
        <strain evidence="3 4">NBRC 109088</strain>
    </source>
</reference>
<dbReference type="InterPro" id="IPR001482">
    <property type="entry name" value="T2SS/T4SS_dom"/>
</dbReference>
<dbReference type="RefSeq" id="WP_203856263.1">
    <property type="nucleotide sequence ID" value="NZ_BAAAZQ010000005.1"/>
</dbReference>
<comment type="caution">
    <text evidence="3">The sequence shown here is derived from an EMBL/GenBank/DDBJ whole genome shotgun (WGS) entry which is preliminary data.</text>
</comment>
<keyword evidence="3" id="KW-0808">Transferase</keyword>